<dbReference type="AlphaFoldDB" id="A0A9J5ZT96"/>
<name>A0A9J5ZT96_SOLCO</name>
<sequence length="130" mass="15242">MPGKITEALTSWEHAGLLAKNRGRWRIVPASIWWTIWEERNSRCFESIENSKRQIKLNCILLLRLKTETGEAWQKAFGHVNWNFLLNMLQQMGFKVRCIKWLRFCISIVRFSVIIDGSLEGFFLAQILTG</sequence>
<evidence type="ECO:0000313" key="2">
    <source>
        <dbReference type="Proteomes" id="UP000824120"/>
    </source>
</evidence>
<evidence type="ECO:0000313" key="1">
    <source>
        <dbReference type="EMBL" id="KAG5615408.1"/>
    </source>
</evidence>
<organism evidence="1 2">
    <name type="scientific">Solanum commersonii</name>
    <name type="common">Commerson's wild potato</name>
    <name type="synonym">Commerson's nightshade</name>
    <dbReference type="NCBI Taxonomy" id="4109"/>
    <lineage>
        <taxon>Eukaryota</taxon>
        <taxon>Viridiplantae</taxon>
        <taxon>Streptophyta</taxon>
        <taxon>Embryophyta</taxon>
        <taxon>Tracheophyta</taxon>
        <taxon>Spermatophyta</taxon>
        <taxon>Magnoliopsida</taxon>
        <taxon>eudicotyledons</taxon>
        <taxon>Gunneridae</taxon>
        <taxon>Pentapetalae</taxon>
        <taxon>asterids</taxon>
        <taxon>lamiids</taxon>
        <taxon>Solanales</taxon>
        <taxon>Solanaceae</taxon>
        <taxon>Solanoideae</taxon>
        <taxon>Solaneae</taxon>
        <taxon>Solanum</taxon>
    </lineage>
</organism>
<dbReference type="EMBL" id="JACXVP010000003">
    <property type="protein sequence ID" value="KAG5615408.1"/>
    <property type="molecule type" value="Genomic_DNA"/>
</dbReference>
<protein>
    <submittedName>
        <fullName evidence="1">Uncharacterized protein</fullName>
    </submittedName>
</protein>
<gene>
    <name evidence="1" type="ORF">H5410_015232</name>
</gene>
<reference evidence="1 2" key="1">
    <citation type="submission" date="2020-09" db="EMBL/GenBank/DDBJ databases">
        <title>De no assembly of potato wild relative species, Solanum commersonii.</title>
        <authorList>
            <person name="Cho K."/>
        </authorList>
    </citation>
    <scope>NUCLEOTIDE SEQUENCE [LARGE SCALE GENOMIC DNA]</scope>
    <source>
        <strain evidence="1">LZ3.2</strain>
        <tissue evidence="1">Leaf</tissue>
    </source>
</reference>
<accession>A0A9J5ZT96</accession>
<dbReference type="Proteomes" id="UP000824120">
    <property type="component" value="Chromosome 3"/>
</dbReference>
<dbReference type="OrthoDB" id="1303668at2759"/>
<keyword evidence="2" id="KW-1185">Reference proteome</keyword>
<comment type="caution">
    <text evidence="1">The sequence shown here is derived from an EMBL/GenBank/DDBJ whole genome shotgun (WGS) entry which is preliminary data.</text>
</comment>
<proteinExistence type="predicted"/>